<evidence type="ECO:0000256" key="12">
    <source>
        <dbReference type="ARBA" id="ARBA00025078"/>
    </source>
</evidence>
<keyword evidence="4 13" id="KW-0813">Transport</keyword>
<dbReference type="Proteomes" id="UP000246569">
    <property type="component" value="Unassembled WGS sequence"/>
</dbReference>
<feature type="region of interest" description="Disordered" evidence="14">
    <location>
        <begin position="1"/>
        <end position="28"/>
    </location>
</feature>
<keyword evidence="6 13" id="KW-0812">Transmembrane</keyword>
<reference evidence="15 16" key="1">
    <citation type="submission" date="2018-05" db="EMBL/GenBank/DDBJ databases">
        <title>Genomic Encyclopedia of Type Strains, Phase IV (KMG-IV): sequencing the most valuable type-strain genomes for metagenomic binning, comparative biology and taxonomic classification.</title>
        <authorList>
            <person name="Goeker M."/>
        </authorList>
    </citation>
    <scope>NUCLEOTIDE SEQUENCE [LARGE SCALE GENOMIC DNA]</scope>
    <source>
        <strain evidence="15 16">DSM 23606</strain>
    </source>
</reference>
<evidence type="ECO:0000256" key="4">
    <source>
        <dbReference type="ARBA" id="ARBA00022448"/>
    </source>
</evidence>
<dbReference type="PANTHER" id="PTHR30531:SF12">
    <property type="entry name" value="FLAGELLAR BIOSYNTHETIC PROTEIN FLHB"/>
    <property type="match status" value="1"/>
</dbReference>
<feature type="transmembrane region" description="Helical" evidence="13">
    <location>
        <begin position="91"/>
        <end position="113"/>
    </location>
</feature>
<feature type="transmembrane region" description="Helical" evidence="13">
    <location>
        <begin position="32"/>
        <end position="53"/>
    </location>
</feature>
<keyword evidence="7 13" id="KW-1005">Bacterial flagellum biogenesis</keyword>
<proteinExistence type="inferred from homology"/>
<evidence type="ECO:0000256" key="7">
    <source>
        <dbReference type="ARBA" id="ARBA00022795"/>
    </source>
</evidence>
<keyword evidence="15" id="KW-0966">Cell projection</keyword>
<evidence type="ECO:0000256" key="3">
    <source>
        <dbReference type="ARBA" id="ARBA00021622"/>
    </source>
</evidence>
<comment type="caution">
    <text evidence="15">The sequence shown here is derived from an EMBL/GenBank/DDBJ whole genome shotgun (WGS) entry which is preliminary data.</text>
</comment>
<dbReference type="Gene3D" id="3.40.1690.10">
    <property type="entry name" value="secretion proteins EscU"/>
    <property type="match status" value="1"/>
</dbReference>
<gene>
    <name evidence="13" type="primary">flhB</name>
    <name evidence="15" type="ORF">C7443_103194</name>
</gene>
<dbReference type="Pfam" id="PF01312">
    <property type="entry name" value="Bac_export_2"/>
    <property type="match status" value="1"/>
</dbReference>
<organism evidence="15 16">
    <name type="scientific">Plasticicumulans acidivorans</name>
    <dbReference type="NCBI Taxonomy" id="886464"/>
    <lineage>
        <taxon>Bacteria</taxon>
        <taxon>Pseudomonadati</taxon>
        <taxon>Pseudomonadota</taxon>
        <taxon>Gammaproteobacteria</taxon>
        <taxon>Candidatus Competibacteraceae</taxon>
        <taxon>Plasticicumulans</taxon>
    </lineage>
</organism>
<dbReference type="EMBL" id="QGTJ01000003">
    <property type="protein sequence ID" value="PWV63269.1"/>
    <property type="molecule type" value="Genomic_DNA"/>
</dbReference>
<keyword evidence="8 13" id="KW-0653">Protein transport</keyword>
<comment type="similarity">
    <text evidence="2 13">Belongs to the type III secretion exporter family.</text>
</comment>
<comment type="subcellular location">
    <subcellularLocation>
        <location evidence="1">Cell membrane</location>
        <topology evidence="1">Multi-pass membrane protein</topology>
    </subcellularLocation>
</comment>
<dbReference type="AlphaFoldDB" id="A0A317MWM7"/>
<evidence type="ECO:0000313" key="16">
    <source>
        <dbReference type="Proteomes" id="UP000246569"/>
    </source>
</evidence>
<evidence type="ECO:0000256" key="2">
    <source>
        <dbReference type="ARBA" id="ARBA00010690"/>
    </source>
</evidence>
<dbReference type="InterPro" id="IPR006135">
    <property type="entry name" value="T3SS_substrate_exporter"/>
</dbReference>
<evidence type="ECO:0000256" key="6">
    <source>
        <dbReference type="ARBA" id="ARBA00022692"/>
    </source>
</evidence>
<evidence type="ECO:0000256" key="13">
    <source>
        <dbReference type="RuleBase" id="RU364091"/>
    </source>
</evidence>
<sequence length="374" mass="40949">MAEQGQERTEEATPRRQQQAREKGQVPRSRELTTALLTLGGGAALIALGPSIIEALLGLMRAGFAQELRDAFDPTRPAQAFGHALWVMLKLLAPFLLLMWGLAVVTPALIGGWNFSTEAMGFKWDRLDPLAGLKRVVSVRGLVELLKALAKFALVALVAVVALQHAEPELLGLSAEPLPRAIAHTGATLADLYLWIAAPLLLIAAIDVPYQLWQNAKELKMTLQEVKDEMKDTEGRPEIKGKLRRLQMEFAQRRMMDKVPTADVVIINPTHYAVALKYDGLRMSAPLLVAAGLDEVALRIRALAASHGVPLVESPLLARAIYYNARLDRAIPTALYTAVAQVLAYVFQLRAERALPLTPIGMPEVPVPPELRTE</sequence>
<comment type="function">
    <text evidence="12 13">Required for formation of the rod structure in the basal body of the flagellar apparatus. Together with FliI and FliH, may constitute the export apparatus of flagellin.</text>
</comment>
<dbReference type="GO" id="GO:0009306">
    <property type="term" value="P:protein secretion"/>
    <property type="evidence" value="ECO:0007669"/>
    <property type="project" value="InterPro"/>
</dbReference>
<evidence type="ECO:0000256" key="11">
    <source>
        <dbReference type="ARBA" id="ARBA00023225"/>
    </source>
</evidence>
<evidence type="ECO:0000256" key="10">
    <source>
        <dbReference type="ARBA" id="ARBA00023136"/>
    </source>
</evidence>
<keyword evidence="9 13" id="KW-1133">Transmembrane helix</keyword>
<dbReference type="InterPro" id="IPR006136">
    <property type="entry name" value="FlhB"/>
</dbReference>
<evidence type="ECO:0000256" key="8">
    <source>
        <dbReference type="ARBA" id="ARBA00022927"/>
    </source>
</evidence>
<feature type="transmembrane region" description="Helical" evidence="13">
    <location>
        <begin position="192"/>
        <end position="213"/>
    </location>
</feature>
<evidence type="ECO:0000256" key="1">
    <source>
        <dbReference type="ARBA" id="ARBA00004651"/>
    </source>
</evidence>
<dbReference type="NCBIfam" id="TIGR00328">
    <property type="entry name" value="flhB"/>
    <property type="match status" value="1"/>
</dbReference>
<dbReference type="OrthoDB" id="9807950at2"/>
<keyword evidence="10 13" id="KW-0472">Membrane</keyword>
<dbReference type="GO" id="GO:0005886">
    <property type="term" value="C:plasma membrane"/>
    <property type="evidence" value="ECO:0007669"/>
    <property type="project" value="UniProtKB-SubCell"/>
</dbReference>
<keyword evidence="16" id="KW-1185">Reference proteome</keyword>
<dbReference type="InterPro" id="IPR029025">
    <property type="entry name" value="T3SS_substrate_exporter_C"/>
</dbReference>
<name>A0A317MWM7_9GAMM</name>
<dbReference type="Gene3D" id="6.10.250.2080">
    <property type="match status" value="1"/>
</dbReference>
<comment type="caution">
    <text evidence="13">Lacks conserved residue(s) required for the propagation of feature annotation.</text>
</comment>
<evidence type="ECO:0000256" key="14">
    <source>
        <dbReference type="SAM" id="MobiDB-lite"/>
    </source>
</evidence>
<evidence type="ECO:0000256" key="9">
    <source>
        <dbReference type="ARBA" id="ARBA00022989"/>
    </source>
</evidence>
<dbReference type="RefSeq" id="WP_110017776.1">
    <property type="nucleotide sequence ID" value="NZ_QGTJ01000003.1"/>
</dbReference>
<evidence type="ECO:0000256" key="5">
    <source>
        <dbReference type="ARBA" id="ARBA00022475"/>
    </source>
</evidence>
<dbReference type="GO" id="GO:0044780">
    <property type="term" value="P:bacterial-type flagellum assembly"/>
    <property type="evidence" value="ECO:0007669"/>
    <property type="project" value="InterPro"/>
</dbReference>
<accession>A0A317MWM7</accession>
<keyword evidence="15" id="KW-0969">Cilium</keyword>
<evidence type="ECO:0000313" key="15">
    <source>
        <dbReference type="EMBL" id="PWV63269.1"/>
    </source>
</evidence>
<keyword evidence="15" id="KW-0282">Flagellum</keyword>
<protein>
    <recommendedName>
        <fullName evidence="3 13">Flagellar biosynthetic protein FlhB</fullName>
    </recommendedName>
</protein>
<dbReference type="PRINTS" id="PR00950">
    <property type="entry name" value="TYPE3IMSPROT"/>
</dbReference>
<dbReference type="PANTHER" id="PTHR30531">
    <property type="entry name" value="FLAGELLAR BIOSYNTHETIC PROTEIN FLHB"/>
    <property type="match status" value="1"/>
</dbReference>
<keyword evidence="5 13" id="KW-1003">Cell membrane</keyword>
<keyword evidence="11 13" id="KW-1006">Bacterial flagellum protein export</keyword>
<dbReference type="SUPFAM" id="SSF160544">
    <property type="entry name" value="EscU C-terminal domain-like"/>
    <property type="match status" value="1"/>
</dbReference>